<organism evidence="8 9">
    <name type="scientific">Candidatus Raymondbacteria bacterium RIFOXYD12_FULL_49_13</name>
    <dbReference type="NCBI Taxonomy" id="1817890"/>
    <lineage>
        <taxon>Bacteria</taxon>
        <taxon>Raymondiibacteriota</taxon>
    </lineage>
</organism>
<dbReference type="InterPro" id="IPR035965">
    <property type="entry name" value="PAS-like_dom_sf"/>
</dbReference>
<feature type="domain" description="Sigma-54 factor interaction" evidence="6">
    <location>
        <begin position="127"/>
        <end position="355"/>
    </location>
</feature>
<dbReference type="AlphaFoldDB" id="A0A1F7FKQ2"/>
<dbReference type="InterPro" id="IPR025944">
    <property type="entry name" value="Sigma_54_int_dom_CS"/>
</dbReference>
<dbReference type="GO" id="GO:0006355">
    <property type="term" value="P:regulation of DNA-templated transcription"/>
    <property type="evidence" value="ECO:0007669"/>
    <property type="project" value="InterPro"/>
</dbReference>
<accession>A0A1F7FKQ2</accession>
<dbReference type="Pfam" id="PF25601">
    <property type="entry name" value="AAA_lid_14"/>
    <property type="match status" value="1"/>
</dbReference>
<dbReference type="GO" id="GO:0043565">
    <property type="term" value="F:sequence-specific DNA binding"/>
    <property type="evidence" value="ECO:0007669"/>
    <property type="project" value="InterPro"/>
</dbReference>
<proteinExistence type="predicted"/>
<dbReference type="InterPro" id="IPR027417">
    <property type="entry name" value="P-loop_NTPase"/>
</dbReference>
<feature type="domain" description="PAS" evidence="7">
    <location>
        <begin position="1"/>
        <end position="46"/>
    </location>
</feature>
<reference evidence="8 9" key="1">
    <citation type="journal article" date="2016" name="Nat. Commun.">
        <title>Thousands of microbial genomes shed light on interconnected biogeochemical processes in an aquifer system.</title>
        <authorList>
            <person name="Anantharaman K."/>
            <person name="Brown C.T."/>
            <person name="Hug L.A."/>
            <person name="Sharon I."/>
            <person name="Castelle C.J."/>
            <person name="Probst A.J."/>
            <person name="Thomas B.C."/>
            <person name="Singh A."/>
            <person name="Wilkins M.J."/>
            <person name="Karaoz U."/>
            <person name="Brodie E.L."/>
            <person name="Williams K.H."/>
            <person name="Hubbard S.S."/>
            <person name="Banfield J.F."/>
        </authorList>
    </citation>
    <scope>NUCLEOTIDE SEQUENCE [LARGE SCALE GENOMIC DNA]</scope>
</reference>
<dbReference type="InterPro" id="IPR025662">
    <property type="entry name" value="Sigma_54_int_dom_ATP-bd_1"/>
</dbReference>
<evidence type="ECO:0000256" key="4">
    <source>
        <dbReference type="ARBA" id="ARBA00023125"/>
    </source>
</evidence>
<gene>
    <name evidence="8" type="ORF">A2519_13625</name>
</gene>
<sequence length="446" mass="49465">MLNALPQGIIGHDLNRKIFLFSSEAERITGYVQNEVLGRDCHQIFDNNLCGENCAFFDDKGRMPETHCSYDTTYKTKNGSFKEITMTVIPLRNERQETTGVLASLVDRTVLKHSHRRTEEPFRFGDIIGQDHKMQLIYDLIEDLSDSDVPVIISGESGTGKEIIAHAIHAASGRRDKVFVPVNCGALPEGTLESELFGHVKGAFTGAMRDKKGRFELAHTGTLFLDEVGELTLPMQVKLLRVLQHGTFEPVGGEKTVTVDVRVISATNRNLKDMVAKGTFREDLYYRLAVIPIDAPPLRHKKNDIPLLANEFLARVNRETRRNFSFSAEAMKTLVEYAWPGNVRQLQNAIQYATIKSRKEQVLLPNHFPHEVANAAAQLGQPGADGAFAHASRPGRKPKLNAAAVELALAKSGGNKAKAARMLGVGRATLYNFMNEHNGTLEDSHV</sequence>
<dbReference type="InterPro" id="IPR000014">
    <property type="entry name" value="PAS"/>
</dbReference>
<evidence type="ECO:0000313" key="8">
    <source>
        <dbReference type="EMBL" id="OGK07056.1"/>
    </source>
</evidence>
<dbReference type="CDD" id="cd00130">
    <property type="entry name" value="PAS"/>
    <property type="match status" value="1"/>
</dbReference>
<dbReference type="SUPFAM" id="SSF46689">
    <property type="entry name" value="Homeodomain-like"/>
    <property type="match status" value="1"/>
</dbReference>
<protein>
    <recommendedName>
        <fullName evidence="10">Sigma-54-dependent Fis family transcriptional regulator</fullName>
    </recommendedName>
</protein>
<evidence type="ECO:0000313" key="9">
    <source>
        <dbReference type="Proteomes" id="UP000179243"/>
    </source>
</evidence>
<dbReference type="FunFam" id="3.40.50.300:FF:000006">
    <property type="entry name" value="DNA-binding transcriptional regulator NtrC"/>
    <property type="match status" value="1"/>
</dbReference>
<dbReference type="PROSITE" id="PS00675">
    <property type="entry name" value="SIGMA54_INTERACT_1"/>
    <property type="match status" value="1"/>
</dbReference>
<keyword evidence="5" id="KW-0804">Transcription</keyword>
<keyword evidence="2" id="KW-0067">ATP-binding</keyword>
<dbReference type="PROSITE" id="PS00676">
    <property type="entry name" value="SIGMA54_INTERACT_2"/>
    <property type="match status" value="1"/>
</dbReference>
<keyword evidence="1" id="KW-0547">Nucleotide-binding</keyword>
<keyword evidence="3" id="KW-0805">Transcription regulation</keyword>
<evidence type="ECO:0000256" key="2">
    <source>
        <dbReference type="ARBA" id="ARBA00022840"/>
    </source>
</evidence>
<dbReference type="SUPFAM" id="SSF55785">
    <property type="entry name" value="PYP-like sensor domain (PAS domain)"/>
    <property type="match status" value="1"/>
</dbReference>
<dbReference type="Pfam" id="PF00158">
    <property type="entry name" value="Sigma54_activat"/>
    <property type="match status" value="1"/>
</dbReference>
<keyword evidence="4" id="KW-0238">DNA-binding</keyword>
<dbReference type="SMART" id="SM00382">
    <property type="entry name" value="AAA"/>
    <property type="match status" value="1"/>
</dbReference>
<evidence type="ECO:0000259" key="6">
    <source>
        <dbReference type="PROSITE" id="PS50045"/>
    </source>
</evidence>
<dbReference type="EMBL" id="MFYX01000015">
    <property type="protein sequence ID" value="OGK07056.1"/>
    <property type="molecule type" value="Genomic_DNA"/>
</dbReference>
<evidence type="ECO:0000256" key="3">
    <source>
        <dbReference type="ARBA" id="ARBA00023015"/>
    </source>
</evidence>
<comment type="caution">
    <text evidence="8">The sequence shown here is derived from an EMBL/GenBank/DDBJ whole genome shotgun (WGS) entry which is preliminary data.</text>
</comment>
<dbReference type="InterPro" id="IPR025943">
    <property type="entry name" value="Sigma_54_int_dom_ATP-bd_2"/>
</dbReference>
<dbReference type="Pfam" id="PF02954">
    <property type="entry name" value="HTH_8"/>
    <property type="match status" value="1"/>
</dbReference>
<dbReference type="PROSITE" id="PS50112">
    <property type="entry name" value="PAS"/>
    <property type="match status" value="1"/>
</dbReference>
<dbReference type="InterPro" id="IPR058031">
    <property type="entry name" value="AAA_lid_NorR"/>
</dbReference>
<dbReference type="Pfam" id="PF13426">
    <property type="entry name" value="PAS_9"/>
    <property type="match status" value="1"/>
</dbReference>
<dbReference type="Gene3D" id="1.10.10.60">
    <property type="entry name" value="Homeodomain-like"/>
    <property type="match status" value="1"/>
</dbReference>
<dbReference type="Gene3D" id="3.30.450.20">
    <property type="entry name" value="PAS domain"/>
    <property type="match status" value="1"/>
</dbReference>
<dbReference type="InterPro" id="IPR009057">
    <property type="entry name" value="Homeodomain-like_sf"/>
</dbReference>
<name>A0A1F7FKQ2_UNCRA</name>
<dbReference type="SUPFAM" id="SSF52540">
    <property type="entry name" value="P-loop containing nucleoside triphosphate hydrolases"/>
    <property type="match status" value="1"/>
</dbReference>
<evidence type="ECO:0000259" key="7">
    <source>
        <dbReference type="PROSITE" id="PS50112"/>
    </source>
</evidence>
<dbReference type="InterPro" id="IPR002078">
    <property type="entry name" value="Sigma_54_int"/>
</dbReference>
<dbReference type="PRINTS" id="PR01590">
    <property type="entry name" value="HTHFIS"/>
</dbReference>
<evidence type="ECO:0000256" key="1">
    <source>
        <dbReference type="ARBA" id="ARBA00022741"/>
    </source>
</evidence>
<dbReference type="NCBIfam" id="TIGR00229">
    <property type="entry name" value="sensory_box"/>
    <property type="match status" value="1"/>
</dbReference>
<dbReference type="Gene3D" id="1.10.8.60">
    <property type="match status" value="1"/>
</dbReference>
<dbReference type="InterPro" id="IPR002197">
    <property type="entry name" value="HTH_Fis"/>
</dbReference>
<dbReference type="PANTHER" id="PTHR32071">
    <property type="entry name" value="TRANSCRIPTIONAL REGULATORY PROTEIN"/>
    <property type="match status" value="1"/>
</dbReference>
<dbReference type="PROSITE" id="PS50045">
    <property type="entry name" value="SIGMA54_INTERACT_4"/>
    <property type="match status" value="1"/>
</dbReference>
<dbReference type="CDD" id="cd00569">
    <property type="entry name" value="HTH_Hin_like"/>
    <property type="match status" value="1"/>
</dbReference>
<dbReference type="CDD" id="cd00009">
    <property type="entry name" value="AAA"/>
    <property type="match status" value="1"/>
</dbReference>
<dbReference type="Gene3D" id="3.40.50.300">
    <property type="entry name" value="P-loop containing nucleotide triphosphate hydrolases"/>
    <property type="match status" value="1"/>
</dbReference>
<evidence type="ECO:0008006" key="10">
    <source>
        <dbReference type="Google" id="ProtNLM"/>
    </source>
</evidence>
<dbReference type="InterPro" id="IPR003593">
    <property type="entry name" value="AAA+_ATPase"/>
</dbReference>
<dbReference type="Proteomes" id="UP000179243">
    <property type="component" value="Unassembled WGS sequence"/>
</dbReference>
<dbReference type="PROSITE" id="PS00688">
    <property type="entry name" value="SIGMA54_INTERACT_3"/>
    <property type="match status" value="1"/>
</dbReference>
<evidence type="ECO:0000256" key="5">
    <source>
        <dbReference type="ARBA" id="ARBA00023163"/>
    </source>
</evidence>
<dbReference type="GO" id="GO:0005524">
    <property type="term" value="F:ATP binding"/>
    <property type="evidence" value="ECO:0007669"/>
    <property type="project" value="UniProtKB-KW"/>
</dbReference>